<dbReference type="RefSeq" id="WP_015019525.1">
    <property type="nucleotide sequence ID" value="NC_018719.1"/>
</dbReference>
<dbReference type="GO" id="GO:0005524">
    <property type="term" value="F:ATP binding"/>
    <property type="evidence" value="ECO:0007669"/>
    <property type="project" value="TreeGrafter"/>
</dbReference>
<dbReference type="InterPro" id="IPR011322">
    <property type="entry name" value="N-reg_PII-like_a/b"/>
</dbReference>
<dbReference type="Proteomes" id="UP000008037">
    <property type="component" value="Chromosome"/>
</dbReference>
<organism evidence="1 2">
    <name type="scientific">Nitrososphaera gargensis (strain Ga9.2)</name>
    <dbReference type="NCBI Taxonomy" id="1237085"/>
    <lineage>
        <taxon>Archaea</taxon>
        <taxon>Nitrososphaerota</taxon>
        <taxon>Nitrososphaeria</taxon>
        <taxon>Nitrososphaerales</taxon>
        <taxon>Nitrososphaeraceae</taxon>
        <taxon>Nitrososphaera</taxon>
    </lineage>
</organism>
<proteinExistence type="predicted"/>
<dbReference type="InterPro" id="IPR002187">
    <property type="entry name" value="N-reg_PII"/>
</dbReference>
<dbReference type="HOGENOM" id="CLU_082268_3_1_2"/>
<name>K0IGN8_NITGG</name>
<dbReference type="Pfam" id="PF00543">
    <property type="entry name" value="P-II"/>
    <property type="match status" value="1"/>
</dbReference>
<dbReference type="SUPFAM" id="SSF54913">
    <property type="entry name" value="GlnB-like"/>
    <property type="match status" value="1"/>
</dbReference>
<evidence type="ECO:0000313" key="2">
    <source>
        <dbReference type="Proteomes" id="UP000008037"/>
    </source>
</evidence>
<dbReference type="OrthoDB" id="10960at2157"/>
<dbReference type="InParanoid" id="K0IGN8"/>
<dbReference type="SMART" id="SM00938">
    <property type="entry name" value="P-II"/>
    <property type="match status" value="1"/>
</dbReference>
<reference evidence="1 2" key="1">
    <citation type="journal article" date="2012" name="Environ. Microbiol.">
        <title>The genome of the ammonia-oxidizing Candidatus Nitrososphaera gargensis: insights into metabolic versatility and environmental adaptations.</title>
        <authorList>
            <person name="Spang A."/>
            <person name="Poehlein A."/>
            <person name="Offre P."/>
            <person name="Zumbragel S."/>
            <person name="Haider S."/>
            <person name="Rychlik N."/>
            <person name="Nowka B."/>
            <person name="Schmeisser C."/>
            <person name="Lebedeva E.V."/>
            <person name="Rattei T."/>
            <person name="Bohm C."/>
            <person name="Schmid M."/>
            <person name="Galushko A."/>
            <person name="Hatzenpichler R."/>
            <person name="Weinmaier T."/>
            <person name="Daniel R."/>
            <person name="Schleper C."/>
            <person name="Spieck E."/>
            <person name="Streit W."/>
            <person name="Wagner M."/>
        </authorList>
    </citation>
    <scope>NUCLEOTIDE SEQUENCE [LARGE SCALE GENOMIC DNA]</scope>
    <source>
        <strain evidence="2">Ga9.2</strain>
    </source>
</reference>
<protein>
    <submittedName>
        <fullName evidence="1">Putative nitrogen regulatory protein P-II</fullName>
    </submittedName>
</protein>
<dbReference type="GO" id="GO:0005829">
    <property type="term" value="C:cytosol"/>
    <property type="evidence" value="ECO:0007669"/>
    <property type="project" value="TreeGrafter"/>
</dbReference>
<dbReference type="GO" id="GO:0030234">
    <property type="term" value="F:enzyme regulator activity"/>
    <property type="evidence" value="ECO:0007669"/>
    <property type="project" value="InterPro"/>
</dbReference>
<evidence type="ECO:0000313" key="1">
    <source>
        <dbReference type="EMBL" id="AFU58990.1"/>
    </source>
</evidence>
<dbReference type="KEGG" id="nga:Ngar_c20580"/>
<dbReference type="BioCyc" id="CNIT1237085:G1324-2056-MONOMER"/>
<dbReference type="InterPro" id="IPR015867">
    <property type="entry name" value="N-reg_PII/ATP_PRibTrfase_C"/>
</dbReference>
<gene>
    <name evidence="1" type="ordered locus">Ngar_c20580</name>
</gene>
<keyword evidence="2" id="KW-1185">Reference proteome</keyword>
<dbReference type="Gene3D" id="3.30.70.120">
    <property type="match status" value="1"/>
</dbReference>
<dbReference type="PANTHER" id="PTHR30115">
    <property type="entry name" value="NITROGEN REGULATORY PROTEIN P-II"/>
    <property type="match status" value="1"/>
</dbReference>
<accession>K0IGN8</accession>
<sequence>MKKLDIIIPHENLVDVNRILHKHGVGGMSFYDIKGRGRAKQEPVSVGRGVMTYVPEFGYRTKIEVVVSDALAKSIIADVLKLLGTGSSAIGKIFVYDVKEAYDLGTKEEGDSAL</sequence>
<dbReference type="PROSITE" id="PS51343">
    <property type="entry name" value="PII_GLNB_DOM"/>
    <property type="match status" value="1"/>
</dbReference>
<dbReference type="AlphaFoldDB" id="K0IGN8"/>
<dbReference type="GeneID" id="13795921"/>
<dbReference type="GO" id="GO:0006808">
    <property type="term" value="P:regulation of nitrogen utilization"/>
    <property type="evidence" value="ECO:0007669"/>
    <property type="project" value="InterPro"/>
</dbReference>
<dbReference type="EMBL" id="CP002408">
    <property type="protein sequence ID" value="AFU58990.1"/>
    <property type="molecule type" value="Genomic_DNA"/>
</dbReference>
<dbReference type="PRINTS" id="PR00340">
    <property type="entry name" value="PIIGLNB"/>
</dbReference>
<dbReference type="PANTHER" id="PTHR30115:SF11">
    <property type="entry name" value="NITROGEN REGULATORY PROTEIN P-II HOMOLOG"/>
    <property type="match status" value="1"/>
</dbReference>
<dbReference type="STRING" id="1237085.Ngar_c20580"/>